<organism evidence="1 2">
    <name type="scientific">Comamonas terrigena</name>
    <dbReference type="NCBI Taxonomy" id="32013"/>
    <lineage>
        <taxon>Bacteria</taxon>
        <taxon>Pseudomonadati</taxon>
        <taxon>Pseudomonadota</taxon>
        <taxon>Betaproteobacteria</taxon>
        <taxon>Burkholderiales</taxon>
        <taxon>Comamonadaceae</taxon>
        <taxon>Comamonas</taxon>
    </lineage>
</organism>
<dbReference type="InterPro" id="IPR029058">
    <property type="entry name" value="AB_hydrolase_fold"/>
</dbReference>
<dbReference type="GeneID" id="80799545"/>
<dbReference type="OrthoDB" id="9804993at2"/>
<sequence>MKSKAMACFTPSDVLLLPGWQNSDADHWQSRWEQRYGYQRLEQHDWQRPLRGDWSARLQEHLVDAPAPVVLVAHSLGCILAAWWAAHSPLARTQVRAALLVAPGDVEQPDLRALLPGWSPVVLQALPFPSVLVSGSNDPYCAQARARQFAQAWGSQWVDAGPAGHINTASGLGDWDAGHALLEQLMKDN</sequence>
<dbReference type="EMBL" id="PDEA01000001">
    <property type="protein sequence ID" value="PEH87703.1"/>
    <property type="molecule type" value="Genomic_DNA"/>
</dbReference>
<evidence type="ECO:0000313" key="1">
    <source>
        <dbReference type="EMBL" id="PEH87703.1"/>
    </source>
</evidence>
<dbReference type="SUPFAM" id="SSF53474">
    <property type="entry name" value="alpha/beta-Hydrolases"/>
    <property type="match status" value="1"/>
</dbReference>
<gene>
    <name evidence="1" type="ORF">CRM82_02975</name>
</gene>
<dbReference type="AlphaFoldDB" id="A0A2A7UR07"/>
<keyword evidence="2" id="KW-1185">Reference proteome</keyword>
<keyword evidence="1" id="KW-0378">Hydrolase</keyword>
<evidence type="ECO:0000313" key="2">
    <source>
        <dbReference type="Proteomes" id="UP000220246"/>
    </source>
</evidence>
<dbReference type="Gene3D" id="3.40.50.1820">
    <property type="entry name" value="alpha/beta hydrolase"/>
    <property type="match status" value="1"/>
</dbReference>
<accession>A0A2A7UR07</accession>
<proteinExistence type="predicted"/>
<protein>
    <submittedName>
        <fullName evidence="1">Alpha/beta hydrolase</fullName>
    </submittedName>
</protein>
<comment type="caution">
    <text evidence="1">The sequence shown here is derived from an EMBL/GenBank/DDBJ whole genome shotgun (WGS) entry which is preliminary data.</text>
</comment>
<dbReference type="InterPro" id="IPR010662">
    <property type="entry name" value="RBBP9/YdeN"/>
</dbReference>
<dbReference type="RefSeq" id="WP_066538509.1">
    <property type="nucleotide sequence ID" value="NZ_PDEA01000001.1"/>
</dbReference>
<dbReference type="Pfam" id="PF06821">
    <property type="entry name" value="Ser_hydrolase"/>
    <property type="match status" value="1"/>
</dbReference>
<reference evidence="2" key="1">
    <citation type="submission" date="2017-09" db="EMBL/GenBank/DDBJ databases">
        <title>FDA dAtabase for Regulatory Grade micrObial Sequences (FDA-ARGOS): Supporting development and validation of Infectious Disease Dx tests.</title>
        <authorList>
            <person name="Minogue T."/>
            <person name="Wolcott M."/>
            <person name="Wasieloski L."/>
            <person name="Aguilar W."/>
            <person name="Moore D."/>
            <person name="Tallon L."/>
            <person name="Sadzewicz L."/>
            <person name="Ott S."/>
            <person name="Zhao X."/>
            <person name="Nagaraj S."/>
            <person name="Vavikolanu K."/>
            <person name="Aluvathingal J."/>
            <person name="Nadendla S."/>
            <person name="Sichtig H."/>
        </authorList>
    </citation>
    <scope>NUCLEOTIDE SEQUENCE [LARGE SCALE GENOMIC DNA]</scope>
    <source>
        <strain evidence="2">FDAARGOS_394</strain>
    </source>
</reference>
<name>A0A2A7UR07_COMTR</name>
<dbReference type="Proteomes" id="UP000220246">
    <property type="component" value="Unassembled WGS sequence"/>
</dbReference>
<dbReference type="GO" id="GO:0016787">
    <property type="term" value="F:hydrolase activity"/>
    <property type="evidence" value="ECO:0007669"/>
    <property type="project" value="UniProtKB-KW"/>
</dbReference>
<dbReference type="STRING" id="1219032.GCA_001515545_02489"/>